<dbReference type="EMBL" id="CP020880">
    <property type="protein sequence ID" value="ART75008.1"/>
    <property type="molecule type" value="Genomic_DNA"/>
</dbReference>
<dbReference type="Proteomes" id="UP000195573">
    <property type="component" value="Chromosome"/>
</dbReference>
<evidence type="ECO:0008006" key="3">
    <source>
        <dbReference type="Google" id="ProtNLM"/>
    </source>
</evidence>
<accession>A0ABN4Z9S4</accession>
<keyword evidence="2" id="KW-1185">Reference proteome</keyword>
<evidence type="ECO:0000313" key="2">
    <source>
        <dbReference type="Proteomes" id="UP000195573"/>
    </source>
</evidence>
<reference evidence="1 2" key="1">
    <citation type="submission" date="2017-04" db="EMBL/GenBank/DDBJ databases">
        <title>Complete Genome Sequence of the Bacillus horikoshii 20a strain from Cuatro Cienegas, Coahuila, Mexico.</title>
        <authorList>
            <person name="Zarza E."/>
            <person name="Alcaraz L.D."/>
            <person name="Aguilar-Salinas B."/>
            <person name="Islas A."/>
            <person name="Olmedo-Alvarez G."/>
        </authorList>
    </citation>
    <scope>NUCLEOTIDE SEQUENCE [LARGE SCALE GENOMIC DNA]</scope>
    <source>
        <strain evidence="1 2">20a</strain>
    </source>
</reference>
<protein>
    <recommendedName>
        <fullName evidence="3">Transposase</fullName>
    </recommendedName>
</protein>
<evidence type="ECO:0000313" key="1">
    <source>
        <dbReference type="EMBL" id="ART75008.1"/>
    </source>
</evidence>
<name>A0ABN4Z9S4_9BACI</name>
<proteinExistence type="predicted"/>
<sequence>MLAKEEKATIELVAFRIRTSKIAGCAAVGGSDGYQEILRYIKKFRVDIKKFRNLSRKIRWISRNPTIYQ</sequence>
<gene>
    <name evidence="1" type="ORF">B4U37_02640</name>
</gene>
<organism evidence="1 2">
    <name type="scientific">Sutcliffiella horikoshii</name>
    <dbReference type="NCBI Taxonomy" id="79883"/>
    <lineage>
        <taxon>Bacteria</taxon>
        <taxon>Bacillati</taxon>
        <taxon>Bacillota</taxon>
        <taxon>Bacilli</taxon>
        <taxon>Bacillales</taxon>
        <taxon>Bacillaceae</taxon>
        <taxon>Sutcliffiella</taxon>
    </lineage>
</organism>